<dbReference type="Pfam" id="PF00114">
    <property type="entry name" value="Pilin"/>
    <property type="match status" value="1"/>
</dbReference>
<keyword evidence="2" id="KW-0488">Methylation</keyword>
<evidence type="ECO:0000313" key="6">
    <source>
        <dbReference type="Proteomes" id="UP000277537"/>
    </source>
</evidence>
<evidence type="ECO:0000313" key="5">
    <source>
        <dbReference type="EMBL" id="RSE25515.1"/>
    </source>
</evidence>
<dbReference type="Gene3D" id="3.30.700.10">
    <property type="entry name" value="Glycoprotein, Type 4 Pilin"/>
    <property type="match status" value="1"/>
</dbReference>
<dbReference type="InterPro" id="IPR012902">
    <property type="entry name" value="N_methyl_site"/>
</dbReference>
<evidence type="ECO:0000256" key="1">
    <source>
        <dbReference type="ARBA" id="ARBA00005233"/>
    </source>
</evidence>
<dbReference type="InterPro" id="IPR001082">
    <property type="entry name" value="Pilin"/>
</dbReference>
<dbReference type="SUPFAM" id="SSF54523">
    <property type="entry name" value="Pili subunits"/>
    <property type="match status" value="1"/>
</dbReference>
<dbReference type="AlphaFoldDB" id="A0A3R9G8Y2"/>
<evidence type="ECO:0000256" key="4">
    <source>
        <dbReference type="SAM" id="Phobius"/>
    </source>
</evidence>
<organism evidence="5 6">
    <name type="scientific">Acinetobacter johnsonii</name>
    <dbReference type="NCBI Taxonomy" id="40214"/>
    <lineage>
        <taxon>Bacteria</taxon>
        <taxon>Pseudomonadati</taxon>
        <taxon>Pseudomonadota</taxon>
        <taxon>Gammaproteobacteria</taxon>
        <taxon>Moraxellales</taxon>
        <taxon>Moraxellaceae</taxon>
        <taxon>Acinetobacter</taxon>
    </lineage>
</organism>
<dbReference type="GO" id="GO:0007155">
    <property type="term" value="P:cell adhesion"/>
    <property type="evidence" value="ECO:0007669"/>
    <property type="project" value="InterPro"/>
</dbReference>
<dbReference type="PANTHER" id="PTHR30093">
    <property type="entry name" value="GENERAL SECRETION PATHWAY PROTEIN G"/>
    <property type="match status" value="1"/>
</dbReference>
<keyword evidence="4" id="KW-0472">Membrane</keyword>
<dbReference type="EMBL" id="RHXE01000006">
    <property type="protein sequence ID" value="RSE25515.1"/>
    <property type="molecule type" value="Genomic_DNA"/>
</dbReference>
<comment type="similarity">
    <text evidence="1 3">Belongs to the N-Me-Phe pilin family.</text>
</comment>
<dbReference type="Proteomes" id="UP000277537">
    <property type="component" value="Unassembled WGS sequence"/>
</dbReference>
<protein>
    <submittedName>
        <fullName evidence="5">Prepilin-type N-terminal cleavage/methylation domain-containing protein</fullName>
    </submittedName>
</protein>
<proteinExistence type="inferred from homology"/>
<dbReference type="NCBIfam" id="TIGR02532">
    <property type="entry name" value="IV_pilin_GFxxxE"/>
    <property type="match status" value="1"/>
</dbReference>
<accession>A0A3R9G8Y2</accession>
<dbReference type="PROSITE" id="PS00409">
    <property type="entry name" value="PROKAR_NTER_METHYL"/>
    <property type="match status" value="1"/>
</dbReference>
<feature type="transmembrane region" description="Helical" evidence="4">
    <location>
        <begin position="7"/>
        <end position="31"/>
    </location>
</feature>
<keyword evidence="4" id="KW-0812">Transmembrane</keyword>
<evidence type="ECO:0000256" key="2">
    <source>
        <dbReference type="ARBA" id="ARBA00022481"/>
    </source>
</evidence>
<gene>
    <name evidence="5" type="ORF">EGT73_04550</name>
</gene>
<dbReference type="InterPro" id="IPR045584">
    <property type="entry name" value="Pilin-like"/>
</dbReference>
<sequence>MKSVQKGFTLIELMIVVAIIGILAAVAIPAYQDYTVRAKITEVITAGSAAKAAVSEGFQTNGMDGVKAAAAAATKGSGAGASTAVSKYLQSVTVTSTGTTGLGTITLKTSADASLPTEARLKNIVMVPYAKTAGTAAAGTAPAVPGANAALADGSSGSIEWACATSTKVQAETRLVGLVTVPADPLPAKYAPSECR</sequence>
<reference evidence="5 6" key="1">
    <citation type="submission" date="2018-10" db="EMBL/GenBank/DDBJ databases">
        <title>Transmission dynamics of multidrug resistant bacteria on intensive care unit surfaces.</title>
        <authorList>
            <person name="D'Souza A.W."/>
            <person name="Potter R.F."/>
            <person name="Wallace M."/>
            <person name="Shupe A."/>
            <person name="Patel S."/>
            <person name="Sun S."/>
            <person name="Gul D."/>
            <person name="Kwon J.H."/>
            <person name="Andleeb S."/>
            <person name="Burnham C.-A.D."/>
            <person name="Dantas G."/>
        </authorList>
    </citation>
    <scope>NUCLEOTIDE SEQUENCE [LARGE SCALE GENOMIC DNA]</scope>
    <source>
        <strain evidence="5 6">AJ_385</strain>
    </source>
</reference>
<dbReference type="GO" id="GO:0009289">
    <property type="term" value="C:pilus"/>
    <property type="evidence" value="ECO:0007669"/>
    <property type="project" value="InterPro"/>
</dbReference>
<dbReference type="PANTHER" id="PTHR30093:SF34">
    <property type="entry name" value="PREPILIN PEPTIDASE-DEPENDENT PROTEIN D"/>
    <property type="match status" value="1"/>
</dbReference>
<keyword evidence="4" id="KW-1133">Transmembrane helix</keyword>
<evidence type="ECO:0000256" key="3">
    <source>
        <dbReference type="RuleBase" id="RU000389"/>
    </source>
</evidence>
<dbReference type="Pfam" id="PF07963">
    <property type="entry name" value="N_methyl"/>
    <property type="match status" value="1"/>
</dbReference>
<name>A0A3R9G8Y2_ACIJO</name>
<keyword evidence="3" id="KW-0281">Fimbrium</keyword>
<comment type="caution">
    <text evidence="5">The sequence shown here is derived from an EMBL/GenBank/DDBJ whole genome shotgun (WGS) entry which is preliminary data.</text>
</comment>